<keyword evidence="1" id="KW-0560">Oxidoreductase</keyword>
<dbReference type="InterPro" id="IPR007173">
    <property type="entry name" value="ALO_C"/>
</dbReference>
<dbReference type="PANTHER" id="PTHR43762:SF1">
    <property type="entry name" value="D-ARABINONO-1,4-LACTONE OXIDASE"/>
    <property type="match status" value="1"/>
</dbReference>
<protein>
    <submittedName>
        <fullName evidence="3">FAD-binding protein</fullName>
    </submittedName>
</protein>
<evidence type="ECO:0000256" key="1">
    <source>
        <dbReference type="ARBA" id="ARBA00023002"/>
    </source>
</evidence>
<sequence length="454" mass="49524">MSATGAVWRNWARTESVRPARVERPATTGAVQRAVEAAARTGMRLKPVGAGHSFTGIAVAPGVQLDLTDLSGIIDVDAERQRVTFAAGTRLHQLPRLLAPHGLGMTNMGDIDRQSILGATSTGTHGTGGRFGGIATQIRALTLVTASGELLRVSETENPELLGAAALGLGALGVVVDVTLQLVPAFALHAVERPEPLEGVLEDYLERSESADHFEFYWFPHTATALTKTNTRLPADAPLKPLGRFSRFVDDELVANGAYRMLCALGTSFPGTVPATARLAERFSGNRDFTDAAPSVFVTNRTVRFREMEYALPREAVPSAMREVRQLIDRNDWRVSFPLEVRSAAADDLWLSTASGRDTGYIAVHRYYREDQRPYFSAVEAIMRAHDGRPHWGKMHDLEAAELATMYPRFDDFVALRDRLDPARMFANPYLDRVLGVAPGRPSPGGAEFAHHSG</sequence>
<evidence type="ECO:0000313" key="4">
    <source>
        <dbReference type="Proteomes" id="UP000298127"/>
    </source>
</evidence>
<dbReference type="NCBIfam" id="TIGR01679">
    <property type="entry name" value="bact_FAD_ox"/>
    <property type="match status" value="1"/>
</dbReference>
<dbReference type="InterPro" id="IPR010031">
    <property type="entry name" value="FAD_lactone_oxidase-like"/>
</dbReference>
<keyword evidence="4" id="KW-1185">Reference proteome</keyword>
<dbReference type="Gene3D" id="3.30.465.10">
    <property type="match status" value="1"/>
</dbReference>
<dbReference type="Gene3D" id="3.30.70.2520">
    <property type="match status" value="1"/>
</dbReference>
<dbReference type="Proteomes" id="UP000298127">
    <property type="component" value="Unassembled WGS sequence"/>
</dbReference>
<dbReference type="InterPro" id="IPR036318">
    <property type="entry name" value="FAD-bd_PCMH-like_sf"/>
</dbReference>
<dbReference type="AlphaFoldDB" id="A0A4Y9QP55"/>
<dbReference type="GO" id="GO:0003885">
    <property type="term" value="F:D-arabinono-1,4-lactone oxidase activity"/>
    <property type="evidence" value="ECO:0007669"/>
    <property type="project" value="InterPro"/>
</dbReference>
<dbReference type="Gene3D" id="3.30.43.10">
    <property type="entry name" value="Uridine Diphospho-n-acetylenolpyruvylglucosamine Reductase, domain 2"/>
    <property type="match status" value="1"/>
</dbReference>
<dbReference type="Pfam" id="PF04030">
    <property type="entry name" value="ALO"/>
    <property type="match status" value="1"/>
</dbReference>
<dbReference type="PROSITE" id="PS51387">
    <property type="entry name" value="FAD_PCMH"/>
    <property type="match status" value="1"/>
</dbReference>
<dbReference type="PIRSF" id="PIRSF000136">
    <property type="entry name" value="LGO_GLO"/>
    <property type="match status" value="1"/>
</dbReference>
<dbReference type="SUPFAM" id="SSF56176">
    <property type="entry name" value="FAD-binding/transporter-associated domain-like"/>
    <property type="match status" value="1"/>
</dbReference>
<dbReference type="InterPro" id="IPR016171">
    <property type="entry name" value="Vanillyl_alc_oxidase_C-sub2"/>
</dbReference>
<dbReference type="GO" id="GO:0071949">
    <property type="term" value="F:FAD binding"/>
    <property type="evidence" value="ECO:0007669"/>
    <property type="project" value="InterPro"/>
</dbReference>
<dbReference type="InterPro" id="IPR016169">
    <property type="entry name" value="FAD-bd_PCMH_sub2"/>
</dbReference>
<dbReference type="InterPro" id="IPR006094">
    <property type="entry name" value="Oxid_FAD_bind_N"/>
</dbReference>
<proteinExistence type="predicted"/>
<organism evidence="3 4">
    <name type="scientific">Orlajensenia leifsoniae</name>
    <dbReference type="NCBI Taxonomy" id="2561933"/>
    <lineage>
        <taxon>Bacteria</taxon>
        <taxon>Bacillati</taxon>
        <taxon>Actinomycetota</taxon>
        <taxon>Actinomycetes</taxon>
        <taxon>Micrococcales</taxon>
        <taxon>Microbacteriaceae</taxon>
        <taxon>Orlajensenia</taxon>
    </lineage>
</organism>
<dbReference type="Gene3D" id="1.10.45.10">
    <property type="entry name" value="Vanillyl-alcohol Oxidase, Chain A, domain 4"/>
    <property type="match status" value="1"/>
</dbReference>
<dbReference type="GO" id="GO:0080049">
    <property type="term" value="F:L-gulono-1,4-lactone dehydrogenase activity"/>
    <property type="evidence" value="ECO:0007669"/>
    <property type="project" value="TreeGrafter"/>
</dbReference>
<dbReference type="PANTHER" id="PTHR43762">
    <property type="entry name" value="L-GULONOLACTONE OXIDASE"/>
    <property type="match status" value="1"/>
</dbReference>
<gene>
    <name evidence="3" type="ORF">E4M00_17260</name>
</gene>
<dbReference type="EMBL" id="SPQZ01000010">
    <property type="protein sequence ID" value="TFV94030.1"/>
    <property type="molecule type" value="Genomic_DNA"/>
</dbReference>
<dbReference type="RefSeq" id="WP_135121721.1">
    <property type="nucleotide sequence ID" value="NZ_SPQZ01000010.1"/>
</dbReference>
<evidence type="ECO:0000313" key="3">
    <source>
        <dbReference type="EMBL" id="TFV94030.1"/>
    </source>
</evidence>
<dbReference type="InterPro" id="IPR016167">
    <property type="entry name" value="FAD-bd_PCMH_sub1"/>
</dbReference>
<dbReference type="GO" id="GO:0016020">
    <property type="term" value="C:membrane"/>
    <property type="evidence" value="ECO:0007669"/>
    <property type="project" value="InterPro"/>
</dbReference>
<dbReference type="Pfam" id="PF01565">
    <property type="entry name" value="FAD_binding_4"/>
    <property type="match status" value="1"/>
</dbReference>
<comment type="caution">
    <text evidence="3">The sequence shown here is derived from an EMBL/GenBank/DDBJ whole genome shotgun (WGS) entry which is preliminary data.</text>
</comment>
<accession>A0A4Y9QP55</accession>
<dbReference type="InterPro" id="IPR016166">
    <property type="entry name" value="FAD-bd_PCMH"/>
</dbReference>
<name>A0A4Y9QP55_9MICO</name>
<evidence type="ECO:0000259" key="2">
    <source>
        <dbReference type="PROSITE" id="PS51387"/>
    </source>
</evidence>
<reference evidence="3 4" key="1">
    <citation type="journal article" date="2018" name="J. Microbiol.">
        <title>Leifsonia flava sp. nov., a novel actinobacterium isolated from the rhizosphere of Aquilegia viridiflora.</title>
        <authorList>
            <person name="Cai Y."/>
            <person name="Tao W.Z."/>
            <person name="Ma Y.J."/>
            <person name="Cheng J."/>
            <person name="Zhang M.Y."/>
            <person name="Zhang Y.X."/>
        </authorList>
    </citation>
    <scope>NUCLEOTIDE SEQUENCE [LARGE SCALE GENOMIC DNA]</scope>
    <source>
        <strain evidence="3 4">SYP-B2174</strain>
    </source>
</reference>
<feature type="domain" description="FAD-binding PCMH-type" evidence="2">
    <location>
        <begin position="15"/>
        <end position="185"/>
    </location>
</feature>